<protein>
    <submittedName>
        <fullName evidence="1">Uncharacterized protein</fullName>
    </submittedName>
</protein>
<evidence type="ECO:0000313" key="2">
    <source>
        <dbReference type="Proteomes" id="UP000231567"/>
    </source>
</evidence>
<sequence length="71" mass="7966">MDDVWKAQCSACTSTYSVRASSKKEAIAKIRKAHEEDHGQRLAWHCDTPFFNPDAVFNLTCPSSPLAPRGW</sequence>
<evidence type="ECO:0000313" key="1">
    <source>
        <dbReference type="EMBL" id="PIP21742.1"/>
    </source>
</evidence>
<gene>
    <name evidence="1" type="ORF">COX39_01330</name>
</gene>
<organism evidence="1 2">
    <name type="scientific">Candidatus Nealsonbacteria bacterium CG23_combo_of_CG06-09_8_20_14_all_40_13</name>
    <dbReference type="NCBI Taxonomy" id="1974724"/>
    <lineage>
        <taxon>Bacteria</taxon>
        <taxon>Candidatus Nealsoniibacteriota</taxon>
    </lineage>
</organism>
<reference evidence="1 2" key="1">
    <citation type="submission" date="2017-09" db="EMBL/GenBank/DDBJ databases">
        <title>Depth-based differentiation of microbial function through sediment-hosted aquifers and enrichment of novel symbionts in the deep terrestrial subsurface.</title>
        <authorList>
            <person name="Probst A.J."/>
            <person name="Ladd B."/>
            <person name="Jarett J.K."/>
            <person name="Geller-Mcgrath D.E."/>
            <person name="Sieber C.M."/>
            <person name="Emerson J.B."/>
            <person name="Anantharaman K."/>
            <person name="Thomas B.C."/>
            <person name="Malmstrom R."/>
            <person name="Stieglmeier M."/>
            <person name="Klingl A."/>
            <person name="Woyke T."/>
            <person name="Ryan C.M."/>
            <person name="Banfield J.F."/>
        </authorList>
    </citation>
    <scope>NUCLEOTIDE SEQUENCE [LARGE SCALE GENOMIC DNA]</scope>
    <source>
        <strain evidence="1">CG23_combo_of_CG06-09_8_20_14_all_40_13</strain>
    </source>
</reference>
<proteinExistence type="predicted"/>
<dbReference type="AlphaFoldDB" id="A0A2G9YRE2"/>
<accession>A0A2G9YRE2</accession>
<name>A0A2G9YRE2_9BACT</name>
<comment type="caution">
    <text evidence="1">The sequence shown here is derived from an EMBL/GenBank/DDBJ whole genome shotgun (WGS) entry which is preliminary data.</text>
</comment>
<dbReference type="Proteomes" id="UP000231567">
    <property type="component" value="Unassembled WGS sequence"/>
</dbReference>
<dbReference type="EMBL" id="PCRM01000021">
    <property type="protein sequence ID" value="PIP21742.1"/>
    <property type="molecule type" value="Genomic_DNA"/>
</dbReference>